<dbReference type="Proteomes" id="UP000290289">
    <property type="component" value="Chromosome 15"/>
</dbReference>
<proteinExistence type="predicted"/>
<evidence type="ECO:0000313" key="2">
    <source>
        <dbReference type="Proteomes" id="UP000290289"/>
    </source>
</evidence>
<sequence length="97" mass="11909">MSVAKMRILGWMCGHTRKNKIRNEDIQDERKSVNAVWTYETKTYRAPVRRCDYETETQGQRVRRRPLRKYLDYLDLTEDMTQDRAQWRYRIHIADLI</sequence>
<organism evidence="1 2">
    <name type="scientific">Malus domestica</name>
    <name type="common">Apple</name>
    <name type="synonym">Pyrus malus</name>
    <dbReference type="NCBI Taxonomy" id="3750"/>
    <lineage>
        <taxon>Eukaryota</taxon>
        <taxon>Viridiplantae</taxon>
        <taxon>Streptophyta</taxon>
        <taxon>Embryophyta</taxon>
        <taxon>Tracheophyta</taxon>
        <taxon>Spermatophyta</taxon>
        <taxon>Magnoliopsida</taxon>
        <taxon>eudicotyledons</taxon>
        <taxon>Gunneridae</taxon>
        <taxon>Pentapetalae</taxon>
        <taxon>rosids</taxon>
        <taxon>fabids</taxon>
        <taxon>Rosales</taxon>
        <taxon>Rosaceae</taxon>
        <taxon>Amygdaloideae</taxon>
        <taxon>Maleae</taxon>
        <taxon>Malus</taxon>
    </lineage>
</organism>
<protein>
    <submittedName>
        <fullName evidence="1">Uncharacterized protein</fullName>
    </submittedName>
</protein>
<dbReference type="AlphaFoldDB" id="A0A498I377"/>
<gene>
    <name evidence="1" type="ORF">DVH24_042688</name>
</gene>
<name>A0A498I377_MALDO</name>
<evidence type="ECO:0000313" key="1">
    <source>
        <dbReference type="EMBL" id="RXH75901.1"/>
    </source>
</evidence>
<reference evidence="1 2" key="1">
    <citation type="submission" date="2018-10" db="EMBL/GenBank/DDBJ databases">
        <title>A high-quality apple genome assembly.</title>
        <authorList>
            <person name="Hu J."/>
        </authorList>
    </citation>
    <scope>NUCLEOTIDE SEQUENCE [LARGE SCALE GENOMIC DNA]</scope>
    <source>
        <strain evidence="2">cv. HFTH1</strain>
        <tissue evidence="1">Young leaf</tissue>
    </source>
</reference>
<comment type="caution">
    <text evidence="1">The sequence shown here is derived from an EMBL/GenBank/DDBJ whole genome shotgun (WGS) entry which is preliminary data.</text>
</comment>
<dbReference type="EMBL" id="RDQH01000341">
    <property type="protein sequence ID" value="RXH75901.1"/>
    <property type="molecule type" value="Genomic_DNA"/>
</dbReference>
<accession>A0A498I377</accession>
<keyword evidence="2" id="KW-1185">Reference proteome</keyword>